<accession>A0A8S3RWU9</accession>
<evidence type="ECO:0000256" key="1">
    <source>
        <dbReference type="SAM" id="MobiDB-lite"/>
    </source>
</evidence>
<sequence>MNGSKMANQNNSNQSPGDTHGSTKSLNVDDEESTQLNTQSDDDQHAEIKDMVVGEKDSNPSPGASNDESTHSLNLEPEPKTWCCVLVGTKCKQILEAVPLLLANGSQLRAVFELDERNRYFISPRTWCCVLVSTKCKQILEDVPLLLANGSQLRAVFELDEKKSIFYSPSDTSYSIVSIIHIARVIHCNWMVFTK</sequence>
<reference evidence="2" key="1">
    <citation type="submission" date="2021-03" db="EMBL/GenBank/DDBJ databases">
        <authorList>
            <person name="Bekaert M."/>
        </authorList>
    </citation>
    <scope>NUCLEOTIDE SEQUENCE</scope>
</reference>
<dbReference type="OrthoDB" id="10558164at2759"/>
<keyword evidence="3" id="KW-1185">Reference proteome</keyword>
<feature type="region of interest" description="Disordered" evidence="1">
    <location>
        <begin position="1"/>
        <end position="73"/>
    </location>
</feature>
<name>A0A8S3RWU9_MYTED</name>
<protein>
    <submittedName>
        <fullName evidence="2">Uncharacterized protein</fullName>
    </submittedName>
</protein>
<feature type="compositionally biased region" description="Polar residues" evidence="1">
    <location>
        <begin position="59"/>
        <end position="73"/>
    </location>
</feature>
<dbReference type="AlphaFoldDB" id="A0A8S3RWU9"/>
<proteinExistence type="predicted"/>
<evidence type="ECO:0000313" key="3">
    <source>
        <dbReference type="Proteomes" id="UP000683360"/>
    </source>
</evidence>
<comment type="caution">
    <text evidence="2">The sequence shown here is derived from an EMBL/GenBank/DDBJ whole genome shotgun (WGS) entry which is preliminary data.</text>
</comment>
<feature type="compositionally biased region" description="Polar residues" evidence="1">
    <location>
        <begin position="1"/>
        <end position="26"/>
    </location>
</feature>
<dbReference type="EMBL" id="CAJPWZ010001354">
    <property type="protein sequence ID" value="CAG2213468.1"/>
    <property type="molecule type" value="Genomic_DNA"/>
</dbReference>
<dbReference type="Proteomes" id="UP000683360">
    <property type="component" value="Unassembled WGS sequence"/>
</dbReference>
<organism evidence="2 3">
    <name type="scientific">Mytilus edulis</name>
    <name type="common">Blue mussel</name>
    <dbReference type="NCBI Taxonomy" id="6550"/>
    <lineage>
        <taxon>Eukaryota</taxon>
        <taxon>Metazoa</taxon>
        <taxon>Spiralia</taxon>
        <taxon>Lophotrochozoa</taxon>
        <taxon>Mollusca</taxon>
        <taxon>Bivalvia</taxon>
        <taxon>Autobranchia</taxon>
        <taxon>Pteriomorphia</taxon>
        <taxon>Mytilida</taxon>
        <taxon>Mytiloidea</taxon>
        <taxon>Mytilidae</taxon>
        <taxon>Mytilinae</taxon>
        <taxon>Mytilus</taxon>
    </lineage>
</organism>
<feature type="compositionally biased region" description="Basic and acidic residues" evidence="1">
    <location>
        <begin position="42"/>
        <end position="58"/>
    </location>
</feature>
<evidence type="ECO:0000313" key="2">
    <source>
        <dbReference type="EMBL" id="CAG2213468.1"/>
    </source>
</evidence>
<gene>
    <name evidence="2" type="ORF">MEDL_27384</name>
</gene>